<sequence length="188" mass="20668">MIDLFTSWVTDASFSSMPLLKRTGGTLPDRILHSEACLRQNSTWPTGMELRCPVAMAPDTTSAEAFSIGVADIIKPNSRPARSHARGITNPIRPAQGNDPKQYLISRYHLFTGTSTQPTHNLQLRSRTITNDRMLDAARSAPGNFHGHRKTLACSRVTASAHLRLSTTQSMGDCAPVRHRGSAAYRTR</sequence>
<feature type="region of interest" description="Disordered" evidence="1">
    <location>
        <begin position="77"/>
        <end position="99"/>
    </location>
</feature>
<organism evidence="2 3">
    <name type="scientific">Mesorhizobium delmotii</name>
    <dbReference type="NCBI Taxonomy" id="1631247"/>
    <lineage>
        <taxon>Bacteria</taxon>
        <taxon>Pseudomonadati</taxon>
        <taxon>Pseudomonadota</taxon>
        <taxon>Alphaproteobacteria</taxon>
        <taxon>Hyphomicrobiales</taxon>
        <taxon>Phyllobacteriaceae</taxon>
        <taxon>Mesorhizobium</taxon>
    </lineage>
</organism>
<evidence type="ECO:0000313" key="2">
    <source>
        <dbReference type="EMBL" id="SJM29839.1"/>
    </source>
</evidence>
<proteinExistence type="predicted"/>
<evidence type="ECO:0000313" key="3">
    <source>
        <dbReference type="Proteomes" id="UP000245698"/>
    </source>
</evidence>
<keyword evidence="3" id="KW-1185">Reference proteome</keyword>
<dbReference type="AlphaFoldDB" id="A0A2P9AFD3"/>
<protein>
    <submittedName>
        <fullName evidence="2">Uncharacterized protein</fullName>
    </submittedName>
</protein>
<dbReference type="Proteomes" id="UP000245698">
    <property type="component" value="Unassembled WGS sequence"/>
</dbReference>
<name>A0A2P9AFD3_9HYPH</name>
<accession>A0A2P9AFD3</accession>
<evidence type="ECO:0000256" key="1">
    <source>
        <dbReference type="SAM" id="MobiDB-lite"/>
    </source>
</evidence>
<gene>
    <name evidence="2" type="ORF">BQ8482_111769</name>
</gene>
<reference evidence="3" key="1">
    <citation type="submission" date="2016-12" db="EMBL/GenBank/DDBJ databases">
        <authorList>
            <person name="Brunel B."/>
        </authorList>
    </citation>
    <scope>NUCLEOTIDE SEQUENCE [LARGE SCALE GENOMIC DNA]</scope>
</reference>
<dbReference type="EMBL" id="FUIG01000013">
    <property type="protein sequence ID" value="SJM29839.1"/>
    <property type="molecule type" value="Genomic_DNA"/>
</dbReference>